<dbReference type="PATRIC" id="fig|45658.8.peg.73"/>
<feature type="signal peptide" evidence="1">
    <location>
        <begin position="1"/>
        <end position="23"/>
    </location>
</feature>
<dbReference type="AlphaFoldDB" id="A0A1E3WJ80"/>
<reference evidence="2 3" key="1">
    <citation type="submission" date="2016-08" db="EMBL/GenBank/DDBJ databases">
        <title>Genome sequencing of Vibrio scophthalmi strain FP3289, an isolated from Paralichthys olivaceus.</title>
        <authorList>
            <person name="Han H.-J."/>
        </authorList>
    </citation>
    <scope>NUCLEOTIDE SEQUENCE [LARGE SCALE GENOMIC DNA]</scope>
    <source>
        <strain evidence="2 3">FP3289</strain>
    </source>
</reference>
<accession>A0A1E3WJ80</accession>
<keyword evidence="1" id="KW-0732">Signal</keyword>
<dbReference type="EMBL" id="MDCJ01000002">
    <property type="protein sequence ID" value="ODS09839.1"/>
    <property type="molecule type" value="Genomic_DNA"/>
</dbReference>
<evidence type="ECO:0000313" key="3">
    <source>
        <dbReference type="Proteomes" id="UP000095131"/>
    </source>
</evidence>
<organism evidence="2 3">
    <name type="scientific">Vibrio scophthalmi</name>
    <dbReference type="NCBI Taxonomy" id="45658"/>
    <lineage>
        <taxon>Bacteria</taxon>
        <taxon>Pseudomonadati</taxon>
        <taxon>Pseudomonadota</taxon>
        <taxon>Gammaproteobacteria</taxon>
        <taxon>Vibrionales</taxon>
        <taxon>Vibrionaceae</taxon>
        <taxon>Vibrio</taxon>
    </lineage>
</organism>
<comment type="caution">
    <text evidence="2">The sequence shown here is derived from an EMBL/GenBank/DDBJ whole genome shotgun (WGS) entry which is preliminary data.</text>
</comment>
<dbReference type="OrthoDB" id="9765158at2"/>
<gene>
    <name evidence="2" type="ORF">VSF3289_00070</name>
</gene>
<dbReference type="RefSeq" id="WP_069445810.1">
    <property type="nucleotide sequence ID" value="NZ_MDCJ01000002.1"/>
</dbReference>
<dbReference type="Proteomes" id="UP000095131">
    <property type="component" value="Unassembled WGS sequence"/>
</dbReference>
<dbReference type="InterPro" id="IPR052196">
    <property type="entry name" value="Bact_Kbp"/>
</dbReference>
<evidence type="ECO:0000313" key="2">
    <source>
        <dbReference type="EMBL" id="ODS09839.1"/>
    </source>
</evidence>
<proteinExistence type="predicted"/>
<feature type="chain" id="PRO_5009139417" evidence="1">
    <location>
        <begin position="24"/>
        <end position="314"/>
    </location>
</feature>
<dbReference type="PANTHER" id="PTHR34700:SF8">
    <property type="entry name" value="POTASSIUM BINDING PROTEIN KBP"/>
    <property type="match status" value="1"/>
</dbReference>
<sequence>MYRILPAIVLLILSLLTLTQASANLTLSADQAETGIQVKPLVKLSPKIRISQAQPQDQSHSITSSYRHDFSFLPALLLTKLELDRASRVLGARSGRRLLSDNEALIIQGSHSQGLWGIYRPLDTYVHDEQTVVVLKRVAIAALQSREKHFSTLQVRQQQQEILRDDVVLPLDSQTRDAHFFAYSPSPIMENRLTTILGAIDGRDYVVKNQIVVLNRGQQEGVVQGSWFDLYQAPVLSELSDHLATDEKRVIEKLPSLSIGRLRVIDAEQYFSLALVTESRQPIGFDTVVQSSSSADSTYSLTAPIAIASGGEMR</sequence>
<dbReference type="PANTHER" id="PTHR34700">
    <property type="entry name" value="POTASSIUM BINDING PROTEIN KBP"/>
    <property type="match status" value="1"/>
</dbReference>
<name>A0A1E3WJ80_9VIBR</name>
<protein>
    <submittedName>
        <fullName evidence="2">Uncharacterized protein</fullName>
    </submittedName>
</protein>
<evidence type="ECO:0000256" key="1">
    <source>
        <dbReference type="SAM" id="SignalP"/>
    </source>
</evidence>